<reference evidence="3" key="1">
    <citation type="submission" date="2017-09" db="EMBL/GenBank/DDBJ databases">
        <title>Bacterial strain isolated from the female urinary microbiota.</title>
        <authorList>
            <person name="Thomas-White K."/>
            <person name="Kumar N."/>
            <person name="Forster S."/>
            <person name="Putonti C."/>
            <person name="Lawley T."/>
            <person name="Wolfe A.J."/>
        </authorList>
    </citation>
    <scope>NUCLEOTIDE SEQUENCE [LARGE SCALE GENOMIC DNA]</scope>
    <source>
        <strain evidence="3">UMB0959</strain>
    </source>
</reference>
<keyword evidence="1" id="KW-0812">Transmembrane</keyword>
<evidence type="ECO:0000256" key="1">
    <source>
        <dbReference type="SAM" id="Phobius"/>
    </source>
</evidence>
<feature type="transmembrane region" description="Helical" evidence="1">
    <location>
        <begin position="56"/>
        <end position="76"/>
    </location>
</feature>
<feature type="transmembrane region" description="Helical" evidence="1">
    <location>
        <begin position="107"/>
        <end position="140"/>
    </location>
</feature>
<gene>
    <name evidence="2" type="ORF">CJ229_005165</name>
</gene>
<evidence type="ECO:0000313" key="2">
    <source>
        <dbReference type="EMBL" id="WOS95493.1"/>
    </source>
</evidence>
<dbReference type="Proteomes" id="UP000243626">
    <property type="component" value="Chromosome"/>
</dbReference>
<keyword evidence="1" id="KW-0472">Membrane</keyword>
<keyword evidence="3" id="KW-1185">Reference proteome</keyword>
<dbReference type="RefSeq" id="WP_145998135.1">
    <property type="nucleotide sequence ID" value="NZ_CP136964.1"/>
</dbReference>
<dbReference type="AlphaFoldDB" id="A0AAF0YGT8"/>
<proteinExistence type="predicted"/>
<sequence>MTAVFGVPGTYIAFFSANISNMCLPAAAASQDAVGVKPGTDKVEIVATLGISMASLVNKIILIPVILFGLWLLTIIPESVQNIFPFVLPAIFGAVLAQFAMKFPLYGIFALALGLAVHALPISLFLKNVTCIIIVLTIMILRERRKTVEKA</sequence>
<feature type="transmembrane region" description="Helical" evidence="1">
    <location>
        <begin position="83"/>
        <end position="101"/>
    </location>
</feature>
<evidence type="ECO:0000313" key="3">
    <source>
        <dbReference type="Proteomes" id="UP000243626"/>
    </source>
</evidence>
<keyword evidence="1" id="KW-1133">Transmembrane helix</keyword>
<protein>
    <submittedName>
        <fullName evidence="2">Uncharacterized protein</fullName>
    </submittedName>
</protein>
<organism evidence="2 3">
    <name type="scientific">Nosocomiicoccus massiliensis</name>
    <dbReference type="NCBI Taxonomy" id="1232430"/>
    <lineage>
        <taxon>Bacteria</taxon>
        <taxon>Bacillati</taxon>
        <taxon>Bacillota</taxon>
        <taxon>Bacilli</taxon>
        <taxon>Bacillales</taxon>
        <taxon>Staphylococcaceae</taxon>
        <taxon>Nosocomiicoccus</taxon>
    </lineage>
</organism>
<dbReference type="KEGG" id="nmy:CJ229_005165"/>
<dbReference type="EMBL" id="CP136964">
    <property type="protein sequence ID" value="WOS95493.1"/>
    <property type="molecule type" value="Genomic_DNA"/>
</dbReference>
<reference evidence="2 3" key="2">
    <citation type="submission" date="2023-10" db="EMBL/GenBank/DDBJ databases">
        <authorList>
            <person name="Choi B."/>
        </authorList>
    </citation>
    <scope>NUCLEOTIDE SEQUENCE [LARGE SCALE GENOMIC DNA]</scope>
    <source>
        <strain evidence="2 3">UMB0959</strain>
    </source>
</reference>
<accession>A0AAF0YGT8</accession>
<name>A0AAF0YGT8_9STAP</name>